<comment type="subcellular location">
    <subcellularLocation>
        <location evidence="1 7">Cell membrane</location>
        <topology evidence="1 7">Multi-pass membrane protein</topology>
    </subcellularLocation>
</comment>
<sequence>MSLVPADLDSEDPDRPEPRDGAALGARPRDPAGRGADGTSRRPGRRRSSVRAERGPALAWGALGVLAVGLAWWALTAVGGAGSPMLAALTPLGVPSALASLLATGVLVQDLVTSTLRLLLGMGIAAAVGIPAGVLIGLHRPTRWASALPVQFVRMISPLSWAPVAVALLGVGSAPVVFLVAAAAIWPILLGTAAAVAAIDPRYVAVAHTLGANRREMLRTVLVPSVRPAVLQSIRLALGIAWVVLVPAEMLGVTSGLGYEILNARDRLAYDEMLVVILVIGVLGAAIDLLARLLLTPRRG</sequence>
<keyword evidence="2 7" id="KW-0813">Transport</keyword>
<feature type="transmembrane region" description="Helical" evidence="7">
    <location>
        <begin position="273"/>
        <end position="295"/>
    </location>
</feature>
<feature type="domain" description="ABC transmembrane type-1" evidence="9">
    <location>
        <begin position="111"/>
        <end position="291"/>
    </location>
</feature>
<evidence type="ECO:0000256" key="5">
    <source>
        <dbReference type="ARBA" id="ARBA00022989"/>
    </source>
</evidence>
<feature type="transmembrane region" description="Helical" evidence="7">
    <location>
        <begin position="57"/>
        <end position="78"/>
    </location>
</feature>
<dbReference type="GO" id="GO:0005886">
    <property type="term" value="C:plasma membrane"/>
    <property type="evidence" value="ECO:0007669"/>
    <property type="project" value="UniProtKB-SubCell"/>
</dbReference>
<dbReference type="PANTHER" id="PTHR30151">
    <property type="entry name" value="ALKANE SULFONATE ABC TRANSPORTER-RELATED, MEMBRANE SUBUNIT"/>
    <property type="match status" value="1"/>
</dbReference>
<evidence type="ECO:0000256" key="7">
    <source>
        <dbReference type="RuleBase" id="RU363032"/>
    </source>
</evidence>
<dbReference type="Proteomes" id="UP000274327">
    <property type="component" value="Unassembled WGS sequence"/>
</dbReference>
<dbReference type="InterPro" id="IPR000515">
    <property type="entry name" value="MetI-like"/>
</dbReference>
<dbReference type="InterPro" id="IPR035906">
    <property type="entry name" value="MetI-like_sf"/>
</dbReference>
<feature type="region of interest" description="Disordered" evidence="8">
    <location>
        <begin position="1"/>
        <end position="51"/>
    </location>
</feature>
<dbReference type="PROSITE" id="PS50928">
    <property type="entry name" value="ABC_TM1"/>
    <property type="match status" value="1"/>
</dbReference>
<comment type="caution">
    <text evidence="10">The sequence shown here is derived from an EMBL/GenBank/DDBJ whole genome shotgun (WGS) entry which is preliminary data.</text>
</comment>
<feature type="transmembrane region" description="Helical" evidence="7">
    <location>
        <begin position="118"/>
        <end position="138"/>
    </location>
</feature>
<evidence type="ECO:0000256" key="1">
    <source>
        <dbReference type="ARBA" id="ARBA00004651"/>
    </source>
</evidence>
<evidence type="ECO:0000259" key="9">
    <source>
        <dbReference type="PROSITE" id="PS50928"/>
    </source>
</evidence>
<evidence type="ECO:0000256" key="3">
    <source>
        <dbReference type="ARBA" id="ARBA00022475"/>
    </source>
</evidence>
<dbReference type="RefSeq" id="WP_126988399.1">
    <property type="nucleotide sequence ID" value="NZ_JALXWX010000013.1"/>
</dbReference>
<dbReference type="AlphaFoldDB" id="A0A3R8RWX1"/>
<evidence type="ECO:0000256" key="8">
    <source>
        <dbReference type="SAM" id="MobiDB-lite"/>
    </source>
</evidence>
<feature type="transmembrane region" description="Helical" evidence="7">
    <location>
        <begin position="233"/>
        <end position="253"/>
    </location>
</feature>
<feature type="transmembrane region" description="Helical" evidence="7">
    <location>
        <begin position="85"/>
        <end position="106"/>
    </location>
</feature>
<dbReference type="GO" id="GO:0055085">
    <property type="term" value="P:transmembrane transport"/>
    <property type="evidence" value="ECO:0007669"/>
    <property type="project" value="InterPro"/>
</dbReference>
<evidence type="ECO:0000256" key="4">
    <source>
        <dbReference type="ARBA" id="ARBA00022692"/>
    </source>
</evidence>
<name>A0A3R8RWX1_9MICO</name>
<proteinExistence type="inferred from homology"/>
<keyword evidence="11" id="KW-1185">Reference proteome</keyword>
<protein>
    <submittedName>
        <fullName evidence="10">ABC transporter permease</fullName>
    </submittedName>
</protein>
<evidence type="ECO:0000256" key="6">
    <source>
        <dbReference type="ARBA" id="ARBA00023136"/>
    </source>
</evidence>
<dbReference type="GeneID" id="78122057"/>
<keyword evidence="6 7" id="KW-0472">Membrane</keyword>
<dbReference type="SUPFAM" id="SSF161098">
    <property type="entry name" value="MetI-like"/>
    <property type="match status" value="1"/>
</dbReference>
<accession>A0A3R8RWX1</accession>
<dbReference type="Gene3D" id="1.10.3720.10">
    <property type="entry name" value="MetI-like"/>
    <property type="match status" value="1"/>
</dbReference>
<dbReference type="Pfam" id="PF00528">
    <property type="entry name" value="BPD_transp_1"/>
    <property type="match status" value="1"/>
</dbReference>
<evidence type="ECO:0000313" key="11">
    <source>
        <dbReference type="Proteomes" id="UP000274327"/>
    </source>
</evidence>
<evidence type="ECO:0000256" key="2">
    <source>
        <dbReference type="ARBA" id="ARBA00022448"/>
    </source>
</evidence>
<dbReference type="EMBL" id="QOCI01000012">
    <property type="protein sequence ID" value="RRR17621.1"/>
    <property type="molecule type" value="Genomic_DNA"/>
</dbReference>
<gene>
    <name evidence="10" type="ORF">DS079_13620</name>
</gene>
<dbReference type="PANTHER" id="PTHR30151:SF25">
    <property type="entry name" value="TAURINE TRANSPORT SYSTEM PERMEASE PROTEIN TAUC"/>
    <property type="match status" value="1"/>
</dbReference>
<evidence type="ECO:0000313" key="10">
    <source>
        <dbReference type="EMBL" id="RRR17621.1"/>
    </source>
</evidence>
<dbReference type="GO" id="GO:0010438">
    <property type="term" value="P:cellular response to sulfur starvation"/>
    <property type="evidence" value="ECO:0007669"/>
    <property type="project" value="TreeGrafter"/>
</dbReference>
<comment type="similarity">
    <text evidence="7">Belongs to the binding-protein-dependent transport system permease family.</text>
</comment>
<organism evidence="10 11">
    <name type="scientific">Brachybacterium paraconglomeratum</name>
    <dbReference type="NCBI Taxonomy" id="173362"/>
    <lineage>
        <taxon>Bacteria</taxon>
        <taxon>Bacillati</taxon>
        <taxon>Actinomycetota</taxon>
        <taxon>Actinomycetes</taxon>
        <taxon>Micrococcales</taxon>
        <taxon>Dermabacteraceae</taxon>
        <taxon>Brachybacterium</taxon>
    </lineage>
</organism>
<reference evidence="10 11" key="1">
    <citation type="submission" date="2018-07" db="EMBL/GenBank/DDBJ databases">
        <title>Brachybacteriurn paraconglorneratum KCTC 9916.</title>
        <authorList>
            <person name="Li Y."/>
        </authorList>
    </citation>
    <scope>NUCLEOTIDE SEQUENCE [LARGE SCALE GENOMIC DNA]</scope>
    <source>
        <strain evidence="10 11">KCTC 9916</strain>
    </source>
</reference>
<keyword evidence="5 7" id="KW-1133">Transmembrane helix</keyword>
<keyword evidence="3" id="KW-1003">Cell membrane</keyword>
<feature type="transmembrane region" description="Helical" evidence="7">
    <location>
        <begin position="159"/>
        <end position="186"/>
    </location>
</feature>
<keyword evidence="4 7" id="KW-0812">Transmembrane</keyword>